<reference evidence="1" key="1">
    <citation type="submission" date="2006-07" db="EMBL/GenBank/DDBJ databases">
        <title>Complete sequence of Thiomicrospira crunogena XCL-2.</title>
        <authorList>
            <consortium name="US DOE Joint Genome Institute"/>
            <person name="Copeland A."/>
            <person name="Lucas S."/>
            <person name="Lapidus A."/>
            <person name="Barry K."/>
            <person name="Detter J.C."/>
            <person name="Glavina del Rio T."/>
            <person name="Hammon N."/>
            <person name="Israni S."/>
            <person name="Dalin E."/>
            <person name="Tice H."/>
            <person name="Pitluck S."/>
            <person name="Chain P."/>
            <person name="Malfatti S."/>
            <person name="Shin M."/>
            <person name="Vergez L."/>
            <person name="Schmutz J."/>
            <person name="Larimer F."/>
            <person name="Land M."/>
            <person name="Hauser L."/>
            <person name="Kyrpides N."/>
            <person name="Lykidis A."/>
            <person name="Scott K.M."/>
            <person name="Sievert S."/>
            <person name="Kerfeld C."/>
            <person name="Freyermuth S."/>
            <person name="Dobrinski K."/>
            <person name="Boller A."/>
            <person name="Fitzpatrick K."/>
            <person name="Thoma P."/>
            <person name="Moore J."/>
            <person name="Richardson P."/>
        </authorList>
    </citation>
    <scope>NUCLEOTIDE SEQUENCE</scope>
    <source>
        <strain evidence="1">XCL-2</strain>
    </source>
</reference>
<proteinExistence type="predicted"/>
<dbReference type="STRING" id="317025.Tcr_2203"/>
<protein>
    <submittedName>
        <fullName evidence="1">Phage tail protein X</fullName>
    </submittedName>
</protein>
<dbReference type="HOGENOM" id="CLU_175462_1_2_6"/>
<dbReference type="OrthoDB" id="8759063at2"/>
<dbReference type="KEGG" id="tcx:Tcr_2203"/>
<dbReference type="Pfam" id="PF05489">
    <property type="entry name" value="Phage_tail_X"/>
    <property type="match status" value="1"/>
</dbReference>
<sequence>MSEPIYITVDGDMLDDIAFRVYGDESMVTAILDANPGLVDQPLNLSYGISIKLPAAPEKKTSNSITSVWG</sequence>
<dbReference type="Gene3D" id="3.10.350.10">
    <property type="entry name" value="LysM domain"/>
    <property type="match status" value="1"/>
</dbReference>
<name>Q0TV67_HYDCU</name>
<gene>
    <name evidence="1" type="ordered locus">Tcr_2203</name>
</gene>
<dbReference type="InterPro" id="IPR008861">
    <property type="entry name" value="GpX-like"/>
</dbReference>
<dbReference type="InterPro" id="IPR036779">
    <property type="entry name" value="LysM_dom_sf"/>
</dbReference>
<accession>Q0TV67</accession>
<dbReference type="AlphaFoldDB" id="Q0TV67"/>
<organism evidence="1">
    <name type="scientific">Hydrogenovibrio crunogenus (strain DSM 25203 / XCL-2)</name>
    <name type="common">Thiomicrospira crunogena</name>
    <dbReference type="NCBI Taxonomy" id="317025"/>
    <lineage>
        <taxon>Bacteria</taxon>
        <taxon>Pseudomonadati</taxon>
        <taxon>Pseudomonadota</taxon>
        <taxon>Gammaproteobacteria</taxon>
        <taxon>Thiotrichales</taxon>
        <taxon>Piscirickettsiaceae</taxon>
        <taxon>Hydrogenovibrio</taxon>
    </lineage>
</organism>
<dbReference type="EMBL" id="CP000109">
    <property type="protein sequence ID" value="ABG89271.1"/>
    <property type="molecule type" value="Genomic_DNA"/>
</dbReference>
<dbReference type="eggNOG" id="COG5004">
    <property type="taxonomic scope" value="Bacteria"/>
</dbReference>
<evidence type="ECO:0000313" key="1">
    <source>
        <dbReference type="EMBL" id="ABG89271.1"/>
    </source>
</evidence>